<dbReference type="Proteomes" id="UP000197025">
    <property type="component" value="Unassembled WGS sequence"/>
</dbReference>
<sequence length="102" mass="11584">MAKVAETRRWLRGDWAPLRYLREVQGELKKVRWPDRQELYRLTGVVLSVTIGMSILLGLVDYFFFWLFGGIFTTPQDPLRLGIAVVGSLIGLGALAFALSRE</sequence>
<reference evidence="11" key="1">
    <citation type="submission" date="2017-06" db="EMBL/GenBank/DDBJ databases">
        <authorList>
            <person name="Varghese N."/>
            <person name="Submissions S."/>
        </authorList>
    </citation>
    <scope>NUCLEOTIDE SEQUENCE [LARGE SCALE GENOMIC DNA]</scope>
    <source>
        <strain evidence="11">JAD2</strain>
    </source>
</reference>
<evidence type="ECO:0000313" key="10">
    <source>
        <dbReference type="EMBL" id="SNB71054.1"/>
    </source>
</evidence>
<keyword evidence="5 9" id="KW-0653">Protein transport</keyword>
<dbReference type="PANTHER" id="PTHR33910">
    <property type="entry name" value="PROTEIN TRANSLOCASE SUBUNIT SECE"/>
    <property type="match status" value="1"/>
</dbReference>
<keyword evidence="3 9" id="KW-1003">Cell membrane</keyword>
<keyword evidence="4 9" id="KW-0812">Transmembrane</keyword>
<dbReference type="InParanoid" id="A0A212RFB5"/>
<comment type="subunit">
    <text evidence="9">Component of the Sec protein translocase complex. Heterotrimer consisting of SecY, SecE and SecG subunits. The heterotrimers can form oligomers, although 1 heterotrimer is thought to be able to translocate proteins. Interacts with the ribosome. Interacts with SecDF, and other proteins may be involved. Interacts with SecA.</text>
</comment>
<evidence type="ECO:0000256" key="8">
    <source>
        <dbReference type="ARBA" id="ARBA00023136"/>
    </source>
</evidence>
<dbReference type="Gene3D" id="1.20.5.1030">
    <property type="entry name" value="Preprotein translocase secy subunit"/>
    <property type="match status" value="1"/>
</dbReference>
<dbReference type="GO" id="GO:0006605">
    <property type="term" value="P:protein targeting"/>
    <property type="evidence" value="ECO:0007669"/>
    <property type="project" value="UniProtKB-UniRule"/>
</dbReference>
<keyword evidence="7 9" id="KW-0811">Translocation</keyword>
<name>A0A212RFB5_9CHLR</name>
<evidence type="ECO:0000256" key="6">
    <source>
        <dbReference type="ARBA" id="ARBA00022989"/>
    </source>
</evidence>
<comment type="caution">
    <text evidence="9">Lacks conserved residue(s) required for the propagation of feature annotation.</text>
</comment>
<evidence type="ECO:0000256" key="9">
    <source>
        <dbReference type="HAMAP-Rule" id="MF_00422"/>
    </source>
</evidence>
<keyword evidence="2 9" id="KW-0813">Transport</keyword>
<comment type="similarity">
    <text evidence="9">Belongs to the SecE/SEC61-gamma family.</text>
</comment>
<organism evidence="10 11">
    <name type="scientific">Thermoflexus hugenholtzii JAD2</name>
    <dbReference type="NCBI Taxonomy" id="877466"/>
    <lineage>
        <taxon>Bacteria</taxon>
        <taxon>Bacillati</taxon>
        <taxon>Chloroflexota</taxon>
        <taxon>Thermoflexia</taxon>
        <taxon>Thermoflexales</taxon>
        <taxon>Thermoflexaceae</taxon>
        <taxon>Thermoflexus</taxon>
    </lineage>
</organism>
<dbReference type="AlphaFoldDB" id="A0A212RFB5"/>
<evidence type="ECO:0000313" key="11">
    <source>
        <dbReference type="Proteomes" id="UP000197025"/>
    </source>
</evidence>
<dbReference type="InterPro" id="IPR001901">
    <property type="entry name" value="Translocase_SecE/Sec61-g"/>
</dbReference>
<dbReference type="PANTHER" id="PTHR33910:SF1">
    <property type="entry name" value="PROTEIN TRANSLOCASE SUBUNIT SECE"/>
    <property type="match status" value="1"/>
</dbReference>
<dbReference type="InterPro" id="IPR005807">
    <property type="entry name" value="SecE_bac"/>
</dbReference>
<dbReference type="GO" id="GO:0043952">
    <property type="term" value="P:protein transport by the Sec complex"/>
    <property type="evidence" value="ECO:0007669"/>
    <property type="project" value="UniProtKB-UniRule"/>
</dbReference>
<gene>
    <name evidence="9" type="primary">secE</name>
    <name evidence="10" type="ORF">SAMN02746019_00015710</name>
</gene>
<accession>A0A212RFB5</accession>
<dbReference type="NCBIfam" id="TIGR00964">
    <property type="entry name" value="secE_bact"/>
    <property type="match status" value="1"/>
</dbReference>
<comment type="subcellular location">
    <subcellularLocation>
        <location evidence="1">Membrane</location>
    </subcellularLocation>
</comment>
<dbReference type="Pfam" id="PF00584">
    <property type="entry name" value="SecE"/>
    <property type="match status" value="1"/>
</dbReference>
<evidence type="ECO:0000256" key="3">
    <source>
        <dbReference type="ARBA" id="ARBA00022475"/>
    </source>
</evidence>
<dbReference type="PROSITE" id="PS01067">
    <property type="entry name" value="SECE_SEC61G"/>
    <property type="match status" value="1"/>
</dbReference>
<dbReference type="RefSeq" id="WP_200808193.1">
    <property type="nucleotide sequence ID" value="NZ_FYEK01000046.1"/>
</dbReference>
<protein>
    <recommendedName>
        <fullName evidence="9">Protein translocase subunit SecE</fullName>
    </recommendedName>
</protein>
<evidence type="ECO:0000256" key="7">
    <source>
        <dbReference type="ARBA" id="ARBA00023010"/>
    </source>
</evidence>
<comment type="function">
    <text evidence="9">Essential subunit of the Sec protein translocation channel SecYEG. Clamps together the 2 halves of SecY. May contact the channel plug during translocation.</text>
</comment>
<keyword evidence="6 9" id="KW-1133">Transmembrane helix</keyword>
<dbReference type="GO" id="GO:0009306">
    <property type="term" value="P:protein secretion"/>
    <property type="evidence" value="ECO:0007669"/>
    <property type="project" value="UniProtKB-UniRule"/>
</dbReference>
<evidence type="ECO:0000256" key="1">
    <source>
        <dbReference type="ARBA" id="ARBA00004370"/>
    </source>
</evidence>
<evidence type="ECO:0000256" key="4">
    <source>
        <dbReference type="ARBA" id="ARBA00022692"/>
    </source>
</evidence>
<evidence type="ECO:0000256" key="2">
    <source>
        <dbReference type="ARBA" id="ARBA00022448"/>
    </source>
</evidence>
<feature type="transmembrane region" description="Helical" evidence="9">
    <location>
        <begin position="39"/>
        <end position="67"/>
    </location>
</feature>
<dbReference type="InterPro" id="IPR038379">
    <property type="entry name" value="SecE_sf"/>
</dbReference>
<evidence type="ECO:0000256" key="5">
    <source>
        <dbReference type="ARBA" id="ARBA00022927"/>
    </source>
</evidence>
<dbReference type="HAMAP" id="MF_00422">
    <property type="entry name" value="SecE"/>
    <property type="match status" value="1"/>
</dbReference>
<dbReference type="GO" id="GO:0065002">
    <property type="term" value="P:intracellular protein transmembrane transport"/>
    <property type="evidence" value="ECO:0007669"/>
    <property type="project" value="UniProtKB-UniRule"/>
</dbReference>
<feature type="transmembrane region" description="Helical" evidence="9">
    <location>
        <begin position="79"/>
        <end position="99"/>
    </location>
</feature>
<proteinExistence type="inferred from homology"/>
<dbReference type="GO" id="GO:0005886">
    <property type="term" value="C:plasma membrane"/>
    <property type="evidence" value="ECO:0007669"/>
    <property type="project" value="UniProtKB-UniRule"/>
</dbReference>
<dbReference type="GO" id="GO:0008320">
    <property type="term" value="F:protein transmembrane transporter activity"/>
    <property type="evidence" value="ECO:0007669"/>
    <property type="project" value="UniProtKB-UniRule"/>
</dbReference>
<keyword evidence="8 9" id="KW-0472">Membrane</keyword>
<keyword evidence="11" id="KW-1185">Reference proteome</keyword>
<dbReference type="EMBL" id="FYEK01000046">
    <property type="protein sequence ID" value="SNB71054.1"/>
    <property type="molecule type" value="Genomic_DNA"/>
</dbReference>